<sequence length="118" mass="13690">MEARLPFIDWEQLKQHGVHPSFSLPSSYHAVRAHVSPTSIQEMCEKHPRDEYGNRCYREAVVIPLMLNQPPGTNMDNQVYRAHVERSRPRRGPADSKMYPEEALRHAASLLKLLSNWQ</sequence>
<reference evidence="1 2" key="1">
    <citation type="submission" date="2016-02" db="EMBL/GenBank/DDBJ databases">
        <title>Genome analysis of coral dinoflagellate symbionts highlights evolutionary adaptations to a symbiotic lifestyle.</title>
        <authorList>
            <person name="Aranda M."/>
            <person name="Li Y."/>
            <person name="Liew Y.J."/>
            <person name="Baumgarten S."/>
            <person name="Simakov O."/>
            <person name="Wilson M."/>
            <person name="Piel J."/>
            <person name="Ashoor H."/>
            <person name="Bougouffa S."/>
            <person name="Bajic V.B."/>
            <person name="Ryu T."/>
            <person name="Ravasi T."/>
            <person name="Bayer T."/>
            <person name="Micklem G."/>
            <person name="Kim H."/>
            <person name="Bhak J."/>
            <person name="Lajeunesse T.C."/>
            <person name="Voolstra C.R."/>
        </authorList>
    </citation>
    <scope>NUCLEOTIDE SEQUENCE [LARGE SCALE GENOMIC DNA]</scope>
    <source>
        <strain evidence="1 2">CCMP2467</strain>
    </source>
</reference>
<evidence type="ECO:0000313" key="1">
    <source>
        <dbReference type="EMBL" id="OLP91624.1"/>
    </source>
</evidence>
<gene>
    <name evidence="1" type="ORF">AK812_SmicGene26679</name>
</gene>
<dbReference type="AlphaFoldDB" id="A0A1Q9D8V4"/>
<protein>
    <submittedName>
        <fullName evidence="1">Uncharacterized protein</fullName>
    </submittedName>
</protein>
<proteinExistence type="predicted"/>
<evidence type="ECO:0000313" key="2">
    <source>
        <dbReference type="Proteomes" id="UP000186817"/>
    </source>
</evidence>
<name>A0A1Q9D8V4_SYMMI</name>
<comment type="caution">
    <text evidence="1">The sequence shown here is derived from an EMBL/GenBank/DDBJ whole genome shotgun (WGS) entry which is preliminary data.</text>
</comment>
<accession>A0A1Q9D8V4</accession>
<dbReference type="Proteomes" id="UP000186817">
    <property type="component" value="Unassembled WGS sequence"/>
</dbReference>
<keyword evidence="2" id="KW-1185">Reference proteome</keyword>
<organism evidence="1 2">
    <name type="scientific">Symbiodinium microadriaticum</name>
    <name type="common">Dinoflagellate</name>
    <name type="synonym">Zooxanthella microadriatica</name>
    <dbReference type="NCBI Taxonomy" id="2951"/>
    <lineage>
        <taxon>Eukaryota</taxon>
        <taxon>Sar</taxon>
        <taxon>Alveolata</taxon>
        <taxon>Dinophyceae</taxon>
        <taxon>Suessiales</taxon>
        <taxon>Symbiodiniaceae</taxon>
        <taxon>Symbiodinium</taxon>
    </lineage>
</organism>
<dbReference type="EMBL" id="LSRX01000657">
    <property type="protein sequence ID" value="OLP91624.1"/>
    <property type="molecule type" value="Genomic_DNA"/>
</dbReference>
<dbReference type="OrthoDB" id="10634144at2759"/>